<reference evidence="2" key="1">
    <citation type="journal article" date="2011" name="Genome Biol.">
        <title>The draft genome of the carcinogenic human liver fluke Clonorchis sinensis.</title>
        <authorList>
            <person name="Wang X."/>
            <person name="Chen W."/>
            <person name="Huang Y."/>
            <person name="Sun J."/>
            <person name="Men J."/>
            <person name="Liu H."/>
            <person name="Luo F."/>
            <person name="Guo L."/>
            <person name="Lv X."/>
            <person name="Deng C."/>
            <person name="Zhou C."/>
            <person name="Fan Y."/>
            <person name="Li X."/>
            <person name="Huang L."/>
            <person name="Hu Y."/>
            <person name="Liang C."/>
            <person name="Hu X."/>
            <person name="Xu J."/>
            <person name="Yu X."/>
        </authorList>
    </citation>
    <scope>NUCLEOTIDE SEQUENCE [LARGE SCALE GENOMIC DNA]</scope>
    <source>
        <strain evidence="2">Henan</strain>
    </source>
</reference>
<keyword evidence="2" id="KW-0067">ATP-binding</keyword>
<evidence type="ECO:0000313" key="3">
    <source>
        <dbReference type="Proteomes" id="UP000008909"/>
    </source>
</evidence>
<feature type="region of interest" description="Disordered" evidence="1">
    <location>
        <begin position="142"/>
        <end position="177"/>
    </location>
</feature>
<proteinExistence type="predicted"/>
<keyword evidence="3" id="KW-1185">Reference proteome</keyword>
<accession>H2KSP2</accession>
<dbReference type="EMBL" id="DF143451">
    <property type="protein sequence ID" value="GAA39223.1"/>
    <property type="molecule type" value="Genomic_DNA"/>
</dbReference>
<keyword evidence="2" id="KW-0547">Nucleotide-binding</keyword>
<name>H2KSP2_CLOSI</name>
<evidence type="ECO:0000256" key="1">
    <source>
        <dbReference type="SAM" id="MobiDB-lite"/>
    </source>
</evidence>
<sequence>MVEYWWILKTQEVERASAAGNSRALFKPFRSIGRIKSGVSGTMCEKDGTVIHSFNCLLGRWAELFKEQLSWSPTRPLEEATGPEWNNDTNPPSVTGIQLEISRATRVRMVCNRSPQRKWRSPGKQDVERKQITSRMELLVRHPSLQEGSKERMRKSAWHQPGIRRSLAKNSESPYCE</sequence>
<dbReference type="Proteomes" id="UP000008909">
    <property type="component" value="Unassembled WGS sequence"/>
</dbReference>
<evidence type="ECO:0000313" key="2">
    <source>
        <dbReference type="EMBL" id="GAA39223.1"/>
    </source>
</evidence>
<reference key="2">
    <citation type="submission" date="2011-10" db="EMBL/GenBank/DDBJ databases">
        <title>The genome and transcriptome sequence of Clonorchis sinensis provide insights into the carcinogenic liver fluke.</title>
        <authorList>
            <person name="Wang X."/>
            <person name="Huang Y."/>
            <person name="Chen W."/>
            <person name="Liu H."/>
            <person name="Guo L."/>
            <person name="Chen Y."/>
            <person name="Luo F."/>
            <person name="Zhou W."/>
            <person name="Sun J."/>
            <person name="Mao Q."/>
            <person name="Liang P."/>
            <person name="Zhou C."/>
            <person name="Tian Y."/>
            <person name="Men J."/>
            <person name="Lv X."/>
            <person name="Huang L."/>
            <person name="Zhou J."/>
            <person name="Hu Y."/>
            <person name="Li R."/>
            <person name="Zhang F."/>
            <person name="Lei H."/>
            <person name="Li X."/>
            <person name="Hu X."/>
            <person name="Liang C."/>
            <person name="Xu J."/>
            <person name="Wu Z."/>
            <person name="Yu X."/>
        </authorList>
    </citation>
    <scope>NUCLEOTIDE SEQUENCE</scope>
    <source>
        <strain>Henan</strain>
    </source>
</reference>
<organism evidence="2 3">
    <name type="scientific">Clonorchis sinensis</name>
    <name type="common">Chinese liver fluke</name>
    <dbReference type="NCBI Taxonomy" id="79923"/>
    <lineage>
        <taxon>Eukaryota</taxon>
        <taxon>Metazoa</taxon>
        <taxon>Spiralia</taxon>
        <taxon>Lophotrochozoa</taxon>
        <taxon>Platyhelminthes</taxon>
        <taxon>Trematoda</taxon>
        <taxon>Digenea</taxon>
        <taxon>Opisthorchiida</taxon>
        <taxon>Opisthorchiata</taxon>
        <taxon>Opisthorchiidae</taxon>
        <taxon>Clonorchis</taxon>
    </lineage>
</organism>
<protein>
    <submittedName>
        <fullName evidence="2">ATP-binding cassette transporter</fullName>
    </submittedName>
</protein>
<dbReference type="AlphaFoldDB" id="H2KSP2"/>
<feature type="compositionally biased region" description="Polar residues" evidence="1">
    <location>
        <begin position="168"/>
        <end position="177"/>
    </location>
</feature>
<gene>
    <name evidence="2" type="ORF">CLF_109859</name>
</gene>
<dbReference type="GO" id="GO:0005524">
    <property type="term" value="F:ATP binding"/>
    <property type="evidence" value="ECO:0007669"/>
    <property type="project" value="UniProtKB-KW"/>
</dbReference>